<dbReference type="AlphaFoldDB" id="A0A0J6CAU0"/>
<reference evidence="2 3" key="1">
    <citation type="submission" date="2015-09" db="EMBL/GenBank/DDBJ databases">
        <authorList>
            <person name="Jackson K.R."/>
            <person name="Lunt B.L."/>
            <person name="Fisher J.N.B."/>
            <person name="Gardner A.V."/>
            <person name="Bailey M.E."/>
            <person name="Deus L.M."/>
            <person name="Earl A.S."/>
            <person name="Gibby P.D."/>
            <person name="Hartmann K.A."/>
            <person name="Liu J.E."/>
            <person name="Manci A.M."/>
            <person name="Nielsen D.A."/>
            <person name="Solomon M.B."/>
            <person name="Breakwell D.P."/>
            <person name="Burnett S.H."/>
            <person name="Grose J.H."/>
        </authorList>
    </citation>
    <scope>NUCLEOTIDE SEQUENCE [LARGE SCALE GENOMIC DNA]</scope>
    <source>
        <strain evidence="2 3">2789STDY5608636</strain>
    </source>
</reference>
<sequence length="106" mass="11018">MEIISRQTGEFESGISLETTMDGASFGVYIVLGAPDLDAIADFVPPEALAEGASIHAASVDTVDGAQEQIDEVLENLNPADVVVFFCADADCFAAALDLLGLPVDD</sequence>
<evidence type="ECO:0000313" key="2">
    <source>
        <dbReference type="EMBL" id="CUI29943.1"/>
    </source>
</evidence>
<name>A0A0J6CAU0_9BORD</name>
<reference evidence="1 4" key="2">
    <citation type="submission" date="2016-07" db="EMBL/GenBank/DDBJ databases">
        <title>Complete genome sequences of Bordetella pseudohinzii.</title>
        <authorList>
            <person name="Spilker T."/>
            <person name="Darrah R."/>
            <person name="LiPuma J.J."/>
        </authorList>
    </citation>
    <scope>NUCLEOTIDE SEQUENCE [LARGE SCALE GENOMIC DNA]</scope>
    <source>
        <strain evidence="1 4">HI4681</strain>
    </source>
</reference>
<proteinExistence type="predicted"/>
<dbReference type="OrthoDB" id="8665290at2"/>
<protein>
    <submittedName>
        <fullName evidence="2">Uncharacterized protein</fullName>
    </submittedName>
</protein>
<evidence type="ECO:0000313" key="3">
    <source>
        <dbReference type="Proteomes" id="UP000053096"/>
    </source>
</evidence>
<accession>A0A0J6CAU0</accession>
<evidence type="ECO:0000313" key="4">
    <source>
        <dbReference type="Proteomes" id="UP000092950"/>
    </source>
</evidence>
<evidence type="ECO:0000313" key="1">
    <source>
        <dbReference type="EMBL" id="ANY16645.1"/>
    </source>
</evidence>
<dbReference type="Proteomes" id="UP000053096">
    <property type="component" value="Unassembled WGS sequence"/>
</dbReference>
<organism evidence="2 3">
    <name type="scientific">Bordetella pseudohinzii</name>
    <dbReference type="NCBI Taxonomy" id="1331258"/>
    <lineage>
        <taxon>Bacteria</taxon>
        <taxon>Pseudomonadati</taxon>
        <taxon>Pseudomonadota</taxon>
        <taxon>Betaproteobacteria</taxon>
        <taxon>Burkholderiales</taxon>
        <taxon>Alcaligenaceae</taxon>
        <taxon>Bordetella</taxon>
    </lineage>
</organism>
<dbReference type="Proteomes" id="UP000092950">
    <property type="component" value="Chromosome"/>
</dbReference>
<dbReference type="EMBL" id="CP016440">
    <property type="protein sequence ID" value="ANY16645.1"/>
    <property type="molecule type" value="Genomic_DNA"/>
</dbReference>
<accession>A0A0M7BVH0</accession>
<keyword evidence="4" id="KW-1185">Reference proteome</keyword>
<gene>
    <name evidence="1" type="ORF">BBN53_12525</name>
    <name evidence="2" type="ORF">ERS370011_00052</name>
</gene>
<dbReference type="RefSeq" id="WP_043208552.1">
    <property type="nucleotide sequence ID" value="NZ_CAJGUP010000039.1"/>
</dbReference>
<dbReference type="KEGG" id="bpdz:BBN53_12525"/>
<dbReference type="EMBL" id="CYTV01000001">
    <property type="protein sequence ID" value="CUI29943.1"/>
    <property type="molecule type" value="Genomic_DNA"/>
</dbReference>